<dbReference type="Pfam" id="PF04434">
    <property type="entry name" value="SWIM"/>
    <property type="match status" value="1"/>
</dbReference>
<dbReference type="SMART" id="SM00575">
    <property type="entry name" value="ZnF_PMZ"/>
    <property type="match status" value="1"/>
</dbReference>
<reference evidence="7 8" key="1">
    <citation type="journal article" date="2017" name="Nat. Commun.">
        <title>Genome assembly with in vitro proximity ligation data and whole-genome triplication in lettuce.</title>
        <authorList>
            <person name="Reyes-Chin-Wo S."/>
            <person name="Wang Z."/>
            <person name="Yang X."/>
            <person name="Kozik A."/>
            <person name="Arikit S."/>
            <person name="Song C."/>
            <person name="Xia L."/>
            <person name="Froenicke L."/>
            <person name="Lavelle D.O."/>
            <person name="Truco M.J."/>
            <person name="Xia R."/>
            <person name="Zhu S."/>
            <person name="Xu C."/>
            <person name="Xu H."/>
            <person name="Xu X."/>
            <person name="Cox K."/>
            <person name="Korf I."/>
            <person name="Meyers B.C."/>
            <person name="Michelmore R.W."/>
        </authorList>
    </citation>
    <scope>NUCLEOTIDE SEQUENCE [LARGE SCALE GENOMIC DNA]</scope>
    <source>
        <strain evidence="8">cv. Salinas</strain>
        <tissue evidence="7">Seedlings</tissue>
    </source>
</reference>
<keyword evidence="3" id="KW-0862">Zinc</keyword>
<dbReference type="Proteomes" id="UP000235145">
    <property type="component" value="Unassembled WGS sequence"/>
</dbReference>
<feature type="compositionally biased region" description="Acidic residues" evidence="5">
    <location>
        <begin position="872"/>
        <end position="894"/>
    </location>
</feature>
<dbReference type="EMBL" id="NBSK02000007">
    <property type="protein sequence ID" value="KAJ0196918.1"/>
    <property type="molecule type" value="Genomic_DNA"/>
</dbReference>
<comment type="caution">
    <text evidence="7">The sequence shown here is derived from an EMBL/GenBank/DDBJ whole genome shotgun (WGS) entry which is preliminary data.</text>
</comment>
<dbReference type="AlphaFoldDB" id="A0A9R1V0E5"/>
<dbReference type="PANTHER" id="PTHR31973">
    <property type="entry name" value="POLYPROTEIN, PUTATIVE-RELATED"/>
    <property type="match status" value="1"/>
</dbReference>
<dbReference type="InterPro" id="IPR007527">
    <property type="entry name" value="Znf_SWIM"/>
</dbReference>
<evidence type="ECO:0000256" key="4">
    <source>
        <dbReference type="PROSITE-ProRule" id="PRU00325"/>
    </source>
</evidence>
<dbReference type="PROSITE" id="PS50966">
    <property type="entry name" value="ZF_SWIM"/>
    <property type="match status" value="1"/>
</dbReference>
<keyword evidence="8" id="KW-1185">Reference proteome</keyword>
<evidence type="ECO:0000313" key="8">
    <source>
        <dbReference type="Proteomes" id="UP000235145"/>
    </source>
</evidence>
<dbReference type="InterPro" id="IPR018289">
    <property type="entry name" value="MULE_transposase_dom"/>
</dbReference>
<feature type="compositionally biased region" description="Basic residues" evidence="5">
    <location>
        <begin position="760"/>
        <end position="771"/>
    </location>
</feature>
<name>A0A9R1V0E5_LACSA</name>
<keyword evidence="1" id="KW-0479">Metal-binding</keyword>
<keyword evidence="2 4" id="KW-0863">Zinc-finger</keyword>
<evidence type="ECO:0000256" key="2">
    <source>
        <dbReference type="ARBA" id="ARBA00022771"/>
    </source>
</evidence>
<gene>
    <name evidence="7" type="ORF">LSAT_V11C700347630</name>
</gene>
<accession>A0A9R1V0E5</accession>
<evidence type="ECO:0000256" key="1">
    <source>
        <dbReference type="ARBA" id="ARBA00022723"/>
    </source>
</evidence>
<evidence type="ECO:0000256" key="3">
    <source>
        <dbReference type="ARBA" id="ARBA00022833"/>
    </source>
</evidence>
<feature type="region of interest" description="Disordered" evidence="5">
    <location>
        <begin position="872"/>
        <end position="896"/>
    </location>
</feature>
<dbReference type="InterPro" id="IPR006564">
    <property type="entry name" value="Znf_PMZ"/>
</dbReference>
<dbReference type="Pfam" id="PF10551">
    <property type="entry name" value="MULE"/>
    <property type="match status" value="1"/>
</dbReference>
<evidence type="ECO:0000256" key="5">
    <source>
        <dbReference type="SAM" id="MobiDB-lite"/>
    </source>
</evidence>
<protein>
    <recommendedName>
        <fullName evidence="6">SWIM-type domain-containing protein</fullName>
    </recommendedName>
</protein>
<dbReference type="PANTHER" id="PTHR31973:SF187">
    <property type="entry name" value="MUTATOR TRANSPOSASE MUDRA PROTEIN"/>
    <property type="match status" value="1"/>
</dbReference>
<feature type="compositionally biased region" description="Basic residues" evidence="5">
    <location>
        <begin position="780"/>
        <end position="793"/>
    </location>
</feature>
<feature type="domain" description="SWIM-type" evidence="6">
    <location>
        <begin position="547"/>
        <end position="579"/>
    </location>
</feature>
<feature type="region of interest" description="Disordered" evidence="5">
    <location>
        <begin position="1"/>
        <end position="25"/>
    </location>
</feature>
<dbReference type="GO" id="GO:0008270">
    <property type="term" value="F:zinc ion binding"/>
    <property type="evidence" value="ECO:0007669"/>
    <property type="project" value="UniProtKB-KW"/>
</dbReference>
<evidence type="ECO:0000313" key="7">
    <source>
        <dbReference type="EMBL" id="KAJ0196918.1"/>
    </source>
</evidence>
<feature type="region of interest" description="Disordered" evidence="5">
    <location>
        <begin position="675"/>
        <end position="836"/>
    </location>
</feature>
<proteinExistence type="predicted"/>
<organism evidence="7 8">
    <name type="scientific">Lactuca sativa</name>
    <name type="common">Garden lettuce</name>
    <dbReference type="NCBI Taxonomy" id="4236"/>
    <lineage>
        <taxon>Eukaryota</taxon>
        <taxon>Viridiplantae</taxon>
        <taxon>Streptophyta</taxon>
        <taxon>Embryophyta</taxon>
        <taxon>Tracheophyta</taxon>
        <taxon>Spermatophyta</taxon>
        <taxon>Magnoliopsida</taxon>
        <taxon>eudicotyledons</taxon>
        <taxon>Gunneridae</taxon>
        <taxon>Pentapetalae</taxon>
        <taxon>asterids</taxon>
        <taxon>campanulids</taxon>
        <taxon>Asterales</taxon>
        <taxon>Asteraceae</taxon>
        <taxon>Cichorioideae</taxon>
        <taxon>Cichorieae</taxon>
        <taxon>Lactucinae</taxon>
        <taxon>Lactuca</taxon>
    </lineage>
</organism>
<sequence length="920" mass="104106">MRIASTSGTKKPKGPKLPEKTYLPDSDSNEDAFDISFLDFSEETFKAPSRLCDDQFLNLLCDENVLRMSIDGMVDDGHIPRVQQKEHAHLDEDNEDVGMEYRVHDPNVDWKEMRPRLGDCYESPAQLRVRVIAKCGSGTRDSNDNNTMQCPFRVAAGWKYNERTFQIKFCNEMYLCARNYHFGSLVTSSWLAKHYLKDVIMKPKMTLLVMQADVLQRFSVSVSLGQCQRARATATGMIEGKLEDHYAKVWDYATAIRLSSLGTTCLVGVESNMGFNYFKRFYVGFKAFRDGWSRGCRRVIGLDGSFLKGKVKGEILTAIGRDADNHVYPIAWAVVNVENKDNLTWFIDNLVADLDLGVGNGLVVISDQHKGLLQAVVDLLPNVEHRQCKEITGLELKSLFWEAAMSTVEGDFLATMEKIKKITEIGYNYLMARKPETWCRAFFSHAYVCEAVENGVAECLNAMIKQIRKKPIITMLEEIRILLMKRFFHQGREATKWRGNYGPNIQLKHNEFGKDMSFYWHVSKNIKYTVVPSGGDVFETRYGYNGYKVDLANHTCTCNLWMLSGIPCVHIQATINYVHKDPSKFISSWFHKDKYVATYSQNIQPVGGRNLWPMTEFIKPLPPLVRRMPGRPKVNRVKHASESEDAKYPSQRLKVTRTVRCGKCQQLGHNTISCTNDEVPKPPIPKRKIGRPRKDGGGQPLFDQFPPVEPAIPRSDAAPPTVSECGDQVSGTDVPRSDVTPPPISKYGNQVGGPNISPLKRTKMMARRGGKTKVSGSRNKTPKKTPNGKKHKSNAKEDVSPTCDEDFVDLFTHAPNGKQDMSQATEDVQEQEHDDNEVKVNERLTLQELLMTGYTHAEAVVAMKEVYGEVEEQNIEEKEAEEGVEDREVEEEEVEGIHVEQEEVEGIVVEEEGVEEREVG</sequence>
<evidence type="ECO:0000259" key="6">
    <source>
        <dbReference type="PROSITE" id="PS50966"/>
    </source>
</evidence>